<protein>
    <recommendedName>
        <fullName evidence="1">DUF1023 domain-containing protein</fullName>
    </recommendedName>
</protein>
<evidence type="ECO:0000313" key="3">
    <source>
        <dbReference type="Proteomes" id="UP000320888"/>
    </source>
</evidence>
<dbReference type="InterPro" id="IPR029058">
    <property type="entry name" value="AB_hydrolase_fold"/>
</dbReference>
<dbReference type="InterPro" id="IPR010427">
    <property type="entry name" value="DUF1023"/>
</dbReference>
<dbReference type="Proteomes" id="UP000320888">
    <property type="component" value="Unassembled WGS sequence"/>
</dbReference>
<dbReference type="RefSeq" id="WP_143944521.1">
    <property type="nucleotide sequence ID" value="NZ_VKLS01000517.1"/>
</dbReference>
<dbReference type="Pfam" id="PF06259">
    <property type="entry name" value="Abhydrolase_8"/>
    <property type="match status" value="1"/>
</dbReference>
<dbReference type="EMBL" id="VKLS01000517">
    <property type="protein sequence ID" value="TSB30455.1"/>
    <property type="molecule type" value="Genomic_DNA"/>
</dbReference>
<proteinExistence type="predicted"/>
<evidence type="ECO:0000259" key="1">
    <source>
        <dbReference type="Pfam" id="PF06259"/>
    </source>
</evidence>
<organism evidence="2 3">
    <name type="scientific">Streptomyces benahoarensis</name>
    <dbReference type="NCBI Taxonomy" id="2595054"/>
    <lineage>
        <taxon>Bacteria</taxon>
        <taxon>Bacillati</taxon>
        <taxon>Actinomycetota</taxon>
        <taxon>Actinomycetes</taxon>
        <taxon>Kitasatosporales</taxon>
        <taxon>Streptomycetaceae</taxon>
        <taxon>Streptomyces</taxon>
    </lineage>
</organism>
<sequence>MVMVLADPEMLDRLAKSMDRKAGEIPRLKARANTLQAGGEVSGLTALAAWLGVTARELRSRARTLRSPSESRFDSLGAFDLPDTLARQGKGRGPAAELKKILDAHKDGPGAHRGADAAERRAQAVKKYFSGLSRAEQAALAAADPELVGNLDGVPSEIRFAANRMEIQEAFNEESAYLKDLAKDDPRYLRTKKRVDTLRRFMSPRVMEKKDPGGRRVTVEVPRQFLVFDADYGTVGDPKSASFADGRVAEVVGDLENAKKVLLRVPGVTSRLDGFDEFAQGGYDLVRAGYGKVEDPDTAVISWQGYDAPEYGDSLDPEKAVAGGKALAEFRSGISVNLRKDARVDIFAHSYGTLVTAKAIQSGLKNVDNIVFMGSPGLGPGINSVADLHMPGTKFYAMRAPEDFVSYTEGHGKDPADFKGITRLATDRSHRHSEYYKEDSESMNNLQRILFGDTKELTFEHTTLDEEMMGAQELRMLVAFLRAKVPPDVANKMGRDLDPILQNKISGRAGMTDLIGPIQGVLDKHQMLDRVTPQELQKELVALSGSLTYKQTCKAVEEIGAPAWVARAAGGSAMLAATKLLDPASHLVAKGMELERLMNDVGDLFSGDSLMADGVRTVGAAFDLLNQPGWSVPYGRSGR</sequence>
<dbReference type="SUPFAM" id="SSF53474">
    <property type="entry name" value="alpha/beta-Hydrolases"/>
    <property type="match status" value="1"/>
</dbReference>
<dbReference type="Gene3D" id="3.40.50.1820">
    <property type="entry name" value="alpha/beta hydrolase"/>
    <property type="match status" value="1"/>
</dbReference>
<feature type="domain" description="DUF1023" evidence="1">
    <location>
        <begin position="246"/>
        <end position="408"/>
    </location>
</feature>
<reference evidence="2 3" key="1">
    <citation type="submission" date="2019-07" db="EMBL/GenBank/DDBJ databases">
        <title>Draft genome for Streptomyces benahoarensis MZ03-48.</title>
        <authorList>
            <person name="Gonzalez-Pimentel J.L."/>
        </authorList>
    </citation>
    <scope>NUCLEOTIDE SEQUENCE [LARGE SCALE GENOMIC DNA]</scope>
    <source>
        <strain evidence="2 3">MZ03-48</strain>
    </source>
</reference>
<dbReference type="OrthoDB" id="5969911at2"/>
<dbReference type="AlphaFoldDB" id="A0A553YMM5"/>
<accession>A0A553YMM5</accession>
<keyword evidence="3" id="KW-1185">Reference proteome</keyword>
<evidence type="ECO:0000313" key="2">
    <source>
        <dbReference type="EMBL" id="TSB30455.1"/>
    </source>
</evidence>
<gene>
    <name evidence="2" type="ORF">FNZ23_26140</name>
</gene>
<name>A0A553YMM5_9ACTN</name>
<comment type="caution">
    <text evidence="2">The sequence shown here is derived from an EMBL/GenBank/DDBJ whole genome shotgun (WGS) entry which is preliminary data.</text>
</comment>